<organism evidence="1 2">
    <name type="scientific">Colletotrichum lupini</name>
    <dbReference type="NCBI Taxonomy" id="145971"/>
    <lineage>
        <taxon>Eukaryota</taxon>
        <taxon>Fungi</taxon>
        <taxon>Dikarya</taxon>
        <taxon>Ascomycota</taxon>
        <taxon>Pezizomycotina</taxon>
        <taxon>Sordariomycetes</taxon>
        <taxon>Hypocreomycetidae</taxon>
        <taxon>Glomerellales</taxon>
        <taxon>Glomerellaceae</taxon>
        <taxon>Colletotrichum</taxon>
        <taxon>Colletotrichum acutatum species complex</taxon>
    </lineage>
</organism>
<evidence type="ECO:0000313" key="1">
    <source>
        <dbReference type="EMBL" id="UQC78794.1"/>
    </source>
</evidence>
<sequence>MLLLTEIPRDQSPGVWADKTDKKTQDLHGSSAWSLRRLLLAFSPSPIIALYCMGKSPIEPRKLSLWTDIIDQHASSLSNPRETENRFLSNHRRFLAKKALRTLSRLFSLPCAMPAASFAWRTPTRLRFPFTVHLSPTGLGLLSSASTFSLRPGAALIDSGPDFLNERGLRGHGLWLGLSGLRSGGGQEPLLGGGIRLRNSFVPHDPEPISGKMTVAPHEGWLDLDECGQRSFCLADALHPLLEPLFHAGQRPVKASMTVHGCKWPCPSCRKSTPVFWVPNNSQLSSNLLREAHRRWKSRVGKYLSEVERARPATVLGLAPTTGKRVFLSADGMKLGNPNARSSFHGDGSLTWSILVDPEHRPSLATVWFGSTISVATSMAADLSGFPIHIMEFPAVANTLMRDPGSMLPLDKMKTVNFNPHLPDAIKKADCDRPKTISKGKPSSRGFTSLSMQANAEGCIEDGDPQRHAPGVWADGRRDCIRKNAHTSEETNHIWRLADHFNTSYVAVERQNHSSRRPFLREVGSRTGSLQWHSLELTDAAAAVFLRNRLTTPVCVCCCTESEKFEETASASELWMTGTFVWPSSKKLQTRVGSGLRGSPIALVAARSKTWLGAIPLSPAASLDTLRQAARTVGKLAGLCQDAAQSRILGQTPTRRRFVRFSASISPSNHSSFAHPDRLLSTRFDKAVDKRRSQVIVHCYGRTGGSCGLLAVRNTSSAVIGAIHCCQLSIWVKLSGRI</sequence>
<name>A0A9Q8SK39_9PEZI</name>
<dbReference type="AlphaFoldDB" id="A0A9Q8SK39"/>
<dbReference type="EMBL" id="CP019474">
    <property type="protein sequence ID" value="UQC78794.1"/>
    <property type="molecule type" value="Genomic_DNA"/>
</dbReference>
<dbReference type="GeneID" id="73338297"/>
<reference evidence="1" key="1">
    <citation type="journal article" date="2021" name="Mol. Plant Microbe Interact.">
        <title>Complete Genome Sequence of the Plant-Pathogenic Fungus Colletotrichum lupini.</title>
        <authorList>
            <person name="Baroncelli R."/>
            <person name="Pensec F."/>
            <person name="Da Lio D."/>
            <person name="Boufleur T."/>
            <person name="Vicente I."/>
            <person name="Sarrocco S."/>
            <person name="Picot A."/>
            <person name="Baraldi E."/>
            <person name="Sukno S."/>
            <person name="Thon M."/>
            <person name="Le Floch G."/>
        </authorList>
    </citation>
    <scope>NUCLEOTIDE SEQUENCE</scope>
    <source>
        <strain evidence="1">IMI 504893</strain>
    </source>
</reference>
<protein>
    <submittedName>
        <fullName evidence="1">Uncharacterized protein</fullName>
    </submittedName>
</protein>
<evidence type="ECO:0000313" key="2">
    <source>
        <dbReference type="Proteomes" id="UP000830671"/>
    </source>
</evidence>
<dbReference type="Proteomes" id="UP000830671">
    <property type="component" value="Chromosome 2"/>
</dbReference>
<dbReference type="KEGG" id="clup:CLUP02_04271"/>
<proteinExistence type="predicted"/>
<dbReference type="RefSeq" id="XP_049140430.1">
    <property type="nucleotide sequence ID" value="XM_049283287.1"/>
</dbReference>
<keyword evidence="2" id="KW-1185">Reference proteome</keyword>
<accession>A0A9Q8SK39</accession>
<gene>
    <name evidence="1" type="ORF">CLUP02_04271</name>
</gene>